<dbReference type="EMBL" id="RQTK01000789">
    <property type="protein sequence ID" value="RUS74900.1"/>
    <property type="molecule type" value="Genomic_DNA"/>
</dbReference>
<protein>
    <recommendedName>
        <fullName evidence="4">AIG1-type G domain-containing protein</fullName>
    </recommendedName>
</protein>
<keyword evidence="3" id="KW-1185">Reference proteome</keyword>
<dbReference type="Proteomes" id="UP000271974">
    <property type="component" value="Unassembled WGS sequence"/>
</dbReference>
<evidence type="ECO:0000256" key="1">
    <source>
        <dbReference type="SAM" id="Coils"/>
    </source>
</evidence>
<reference evidence="2 3" key="1">
    <citation type="submission" date="2019-01" db="EMBL/GenBank/DDBJ databases">
        <title>A draft genome assembly of the solar-powered sea slug Elysia chlorotica.</title>
        <authorList>
            <person name="Cai H."/>
            <person name="Li Q."/>
            <person name="Fang X."/>
            <person name="Li J."/>
            <person name="Curtis N.E."/>
            <person name="Altenburger A."/>
            <person name="Shibata T."/>
            <person name="Feng M."/>
            <person name="Maeda T."/>
            <person name="Schwartz J.A."/>
            <person name="Shigenobu S."/>
            <person name="Lundholm N."/>
            <person name="Nishiyama T."/>
            <person name="Yang H."/>
            <person name="Hasebe M."/>
            <person name="Li S."/>
            <person name="Pierce S.K."/>
            <person name="Wang J."/>
        </authorList>
    </citation>
    <scope>NUCLEOTIDE SEQUENCE [LARGE SCALE GENOMIC DNA]</scope>
    <source>
        <strain evidence="2">EC2010</strain>
        <tissue evidence="2">Whole organism of an adult</tissue>
    </source>
</reference>
<gene>
    <name evidence="2" type="ORF">EGW08_017346</name>
</gene>
<feature type="coiled-coil region" evidence="1">
    <location>
        <begin position="214"/>
        <end position="241"/>
    </location>
</feature>
<evidence type="ECO:0000313" key="2">
    <source>
        <dbReference type="EMBL" id="RUS74900.1"/>
    </source>
</evidence>
<proteinExistence type="predicted"/>
<accession>A0A433T033</accession>
<name>A0A433T033_ELYCH</name>
<organism evidence="2 3">
    <name type="scientific">Elysia chlorotica</name>
    <name type="common">Eastern emerald elysia</name>
    <name type="synonym">Sea slug</name>
    <dbReference type="NCBI Taxonomy" id="188477"/>
    <lineage>
        <taxon>Eukaryota</taxon>
        <taxon>Metazoa</taxon>
        <taxon>Spiralia</taxon>
        <taxon>Lophotrochozoa</taxon>
        <taxon>Mollusca</taxon>
        <taxon>Gastropoda</taxon>
        <taxon>Heterobranchia</taxon>
        <taxon>Euthyneura</taxon>
        <taxon>Panpulmonata</taxon>
        <taxon>Sacoglossa</taxon>
        <taxon>Placobranchoidea</taxon>
        <taxon>Plakobranchidae</taxon>
        <taxon>Elysia</taxon>
    </lineage>
</organism>
<comment type="caution">
    <text evidence="2">The sequence shown here is derived from an EMBL/GenBank/DDBJ whole genome shotgun (WGS) entry which is preliminary data.</text>
</comment>
<evidence type="ECO:0000313" key="3">
    <source>
        <dbReference type="Proteomes" id="UP000271974"/>
    </source>
</evidence>
<sequence length="264" mass="30081">MSTDLSIWIYGCRTSPLIPIANRVLGSQEFTNQGPEERRGIGSLRHARKVRVAIKTLPVPLMGSFDDDLFVGTDAAHRFGLQILENTKYADVNAVIIIVHIFPDFSVFIPPAVLHLMQDSNGRGVLKEKGLLIMTGRDRFLDARREGDFDLTFLNWCRQNTTAGFQDLFQLVKERCVLFDDAGTGCTPDTWRNELIEMIDRDVVGGTHFISVKFQDVEMRIREVEIRLDEMQRQIQKKTASENMQVLRAVLKDLKLPSDSKEKK</sequence>
<dbReference type="AlphaFoldDB" id="A0A433T033"/>
<evidence type="ECO:0008006" key="4">
    <source>
        <dbReference type="Google" id="ProtNLM"/>
    </source>
</evidence>
<keyword evidence="1" id="KW-0175">Coiled coil</keyword>